<dbReference type="SUPFAM" id="SSF48452">
    <property type="entry name" value="TPR-like"/>
    <property type="match status" value="1"/>
</dbReference>
<dbReference type="RefSeq" id="WP_091128310.1">
    <property type="nucleotide sequence ID" value="NZ_FMVC01000001.1"/>
</dbReference>
<sequence length="757" mass="85482">MRNFIWSLSLLFAGISISFAQTNGIEKGTYLSTNKGGKIKLNLLDDNKYELVFYSGGYEIKGDSLVFLKSKNTVDNRFDLSFAKDKKAKKIKIKFLNPSYYSFYIGTQKGTEAVQYQRLSDIKAKVDPEYIKTDLDFEIEKTDFLYLVYEDYGGKSDVNKYALPKDVSEITINYDLAVLNDLNLAGSFDKNTKELKISDQAGKDPLVFVNEKDEKPAKAPTVVPIETQSITNWTYPGKDPDYGSYGSAVVDSIYNGLPVDTTAVPAAAYPLDPPAFYTKYDFKLKIEGNLKKAIESTKTASNKFLVVVVDSKNKTAKETFDAFIKEQETQTGYNMYDSYNALYDTYNYYLAGADDKKWLKNNKITNDPSVLVLNGNGDVLAVAKSDLTTQQYQFSYYGDFYRKLQKANAFLSIDKVLKNKKASDADLINAFNKAALLETSYDYDSDYSVSDPNSTDFVITKTALDQKEVAQTWKKLIEAHQKDKAVNMYLAETIIKEIKNQGFTKQLFNQERILNDTDFLAIDYLLKHSDDIENNKVAFNNSAPEVHNIGSAVSEISNALQQNLYASQDGLTGEMNKEKINSVYKKIIASGKGNFDAYRNYFYYLSQLEDQDGSNTTYLKEFSSYFDNTLAGPSPIEKLDTIFGGLDSSSGYSYDGWSSFKLYHSDICNNAAWTVVLKPQNSNFIKEAIKWSEYSLVISKNNPYYLDTLAQLYYKDGQTQKAIETQVLAVKFITSDVDEETANQMKEVLTKMSNGTY</sequence>
<organism evidence="2 3">
    <name type="scientific">Flavobacterium anhuiense</name>
    <dbReference type="NCBI Taxonomy" id="459526"/>
    <lineage>
        <taxon>Bacteria</taxon>
        <taxon>Pseudomonadati</taxon>
        <taxon>Bacteroidota</taxon>
        <taxon>Flavobacteriia</taxon>
        <taxon>Flavobacteriales</taxon>
        <taxon>Flavobacteriaceae</taxon>
        <taxon>Flavobacterium</taxon>
    </lineage>
</organism>
<keyword evidence="3" id="KW-1185">Reference proteome</keyword>
<proteinExistence type="predicted"/>
<keyword evidence="1" id="KW-0732">Signal</keyword>
<feature type="chain" id="PRO_5047467970" evidence="1">
    <location>
        <begin position="21"/>
        <end position="757"/>
    </location>
</feature>
<accession>A0ABY0L6M8</accession>
<comment type="caution">
    <text evidence="2">The sequence shown here is derived from an EMBL/GenBank/DDBJ whole genome shotgun (WGS) entry which is preliminary data.</text>
</comment>
<dbReference type="Proteomes" id="UP000199307">
    <property type="component" value="Unassembled WGS sequence"/>
</dbReference>
<name>A0ABY0L6M8_9FLAO</name>
<evidence type="ECO:0000313" key="2">
    <source>
        <dbReference type="EMBL" id="SCX82346.1"/>
    </source>
</evidence>
<dbReference type="InterPro" id="IPR011990">
    <property type="entry name" value="TPR-like_helical_dom_sf"/>
</dbReference>
<reference evidence="2 3" key="1">
    <citation type="submission" date="2016-10" db="EMBL/GenBank/DDBJ databases">
        <authorList>
            <person name="Varghese N."/>
            <person name="Submissions S."/>
        </authorList>
    </citation>
    <scope>NUCLEOTIDE SEQUENCE [LARGE SCALE GENOMIC DNA]</scope>
    <source>
        <strain evidence="2 3">CGMCC 1.6859</strain>
    </source>
</reference>
<feature type="signal peptide" evidence="1">
    <location>
        <begin position="1"/>
        <end position="20"/>
    </location>
</feature>
<protein>
    <submittedName>
        <fullName evidence="2">Uncharacterized protein</fullName>
    </submittedName>
</protein>
<evidence type="ECO:0000256" key="1">
    <source>
        <dbReference type="SAM" id="SignalP"/>
    </source>
</evidence>
<dbReference type="EMBL" id="FMVC01000001">
    <property type="protein sequence ID" value="SCX82346.1"/>
    <property type="molecule type" value="Genomic_DNA"/>
</dbReference>
<gene>
    <name evidence="2" type="ORF">SAMN02927916_0447</name>
</gene>
<evidence type="ECO:0000313" key="3">
    <source>
        <dbReference type="Proteomes" id="UP000199307"/>
    </source>
</evidence>
<dbReference type="Gene3D" id="1.25.40.10">
    <property type="entry name" value="Tetratricopeptide repeat domain"/>
    <property type="match status" value="1"/>
</dbReference>